<dbReference type="AlphaFoldDB" id="A0A101LUZ2"/>
<protein>
    <submittedName>
        <fullName evidence="1">Uncharacterized protein</fullName>
    </submittedName>
</protein>
<geneLocation type="mitochondrion" evidence="1"/>
<organism evidence="1">
    <name type="scientific">Picea glauca</name>
    <name type="common">White spruce</name>
    <name type="synonym">Pinus glauca</name>
    <dbReference type="NCBI Taxonomy" id="3330"/>
    <lineage>
        <taxon>Eukaryota</taxon>
        <taxon>Viridiplantae</taxon>
        <taxon>Streptophyta</taxon>
        <taxon>Embryophyta</taxon>
        <taxon>Tracheophyta</taxon>
        <taxon>Spermatophyta</taxon>
        <taxon>Pinopsida</taxon>
        <taxon>Pinidae</taxon>
        <taxon>Conifers I</taxon>
        <taxon>Pinales</taxon>
        <taxon>Pinaceae</taxon>
        <taxon>Picea</taxon>
    </lineage>
</organism>
<sequence length="90" mass="10468">MSEVSIVASPLVLSYSYSSYFTDTYFSRNRNKGETLDNQSMNHKSLKKERIKKQFYYILSDQPKSRESQALKGIQTMIKYTLSVHLAHPL</sequence>
<reference evidence="1" key="1">
    <citation type="journal article" date="2015" name="Genome Biol. Evol.">
        <title>Organellar Genomes of White Spruce (Picea glauca): Assembly and Annotation.</title>
        <authorList>
            <person name="Jackman S.D."/>
            <person name="Warren R.L."/>
            <person name="Gibb E.A."/>
            <person name="Vandervalk B.P."/>
            <person name="Mohamadi H."/>
            <person name="Chu J."/>
            <person name="Raymond A."/>
            <person name="Pleasance S."/>
            <person name="Coope R."/>
            <person name="Wildung M.R."/>
            <person name="Ritland C.E."/>
            <person name="Bousquet J."/>
            <person name="Jones S.J."/>
            <person name="Bohlmann J."/>
            <person name="Birol I."/>
        </authorList>
    </citation>
    <scope>NUCLEOTIDE SEQUENCE [LARGE SCALE GENOMIC DNA]</scope>
    <source>
        <tissue evidence="1">Flushing bud</tissue>
    </source>
</reference>
<name>A0A101LUZ2_PICGL</name>
<gene>
    <name evidence="1" type="ORF">ABT39_MTgene2174</name>
</gene>
<proteinExistence type="predicted"/>
<accession>A0A101LUZ2</accession>
<evidence type="ECO:0000313" key="1">
    <source>
        <dbReference type="EMBL" id="KUM45820.1"/>
    </source>
</evidence>
<keyword evidence="1" id="KW-0496">Mitochondrion</keyword>
<comment type="caution">
    <text evidence="1">The sequence shown here is derived from an EMBL/GenBank/DDBJ whole genome shotgun (WGS) entry which is preliminary data.</text>
</comment>
<dbReference type="EMBL" id="LKAM01000015">
    <property type="protein sequence ID" value="KUM45820.1"/>
    <property type="molecule type" value="Genomic_DNA"/>
</dbReference>